<dbReference type="HAMAP" id="MF_00101">
    <property type="entry name" value="AcpS"/>
    <property type="match status" value="1"/>
</dbReference>
<feature type="domain" description="4'-phosphopantetheinyl transferase" evidence="9">
    <location>
        <begin position="5"/>
        <end position="119"/>
    </location>
</feature>
<keyword evidence="11" id="KW-1185">Reference proteome</keyword>
<evidence type="ECO:0000313" key="11">
    <source>
        <dbReference type="Proteomes" id="UP000651977"/>
    </source>
</evidence>
<keyword evidence="5 8" id="KW-0460">Magnesium</keyword>
<evidence type="ECO:0000256" key="4">
    <source>
        <dbReference type="ARBA" id="ARBA00022832"/>
    </source>
</evidence>
<protein>
    <recommendedName>
        <fullName evidence="8">Holo-[acyl-carrier-protein] synthase</fullName>
        <shortName evidence="8">Holo-ACP synthase</shortName>
        <ecNumber evidence="8">2.7.8.7</ecNumber>
    </recommendedName>
    <alternativeName>
        <fullName evidence="8">4'-phosphopantetheinyl transferase AcpS</fullName>
    </alternativeName>
</protein>
<proteinExistence type="inferred from homology"/>
<evidence type="ECO:0000256" key="3">
    <source>
        <dbReference type="ARBA" id="ARBA00022723"/>
    </source>
</evidence>
<keyword evidence="6 8" id="KW-0443">Lipid metabolism</keyword>
<keyword evidence="3 8" id="KW-0479">Metal-binding</keyword>
<gene>
    <name evidence="8 10" type="primary">acpS</name>
    <name evidence="10" type="ORF">GCM10007414_10720</name>
</gene>
<comment type="subcellular location">
    <subcellularLocation>
        <location evidence="8">Cytoplasm</location>
    </subcellularLocation>
</comment>
<dbReference type="InterPro" id="IPR002582">
    <property type="entry name" value="ACPS"/>
</dbReference>
<evidence type="ECO:0000256" key="8">
    <source>
        <dbReference type="HAMAP-Rule" id="MF_00101"/>
    </source>
</evidence>
<dbReference type="InterPro" id="IPR037143">
    <property type="entry name" value="4-PPantetheinyl_Trfase_dom_sf"/>
</dbReference>
<name>A0ABQ1HYJ3_9ALTE</name>
<comment type="caution">
    <text evidence="10">The sequence shown here is derived from an EMBL/GenBank/DDBJ whole genome shotgun (WGS) entry which is preliminary data.</text>
</comment>
<evidence type="ECO:0000256" key="7">
    <source>
        <dbReference type="ARBA" id="ARBA00023160"/>
    </source>
</evidence>
<keyword evidence="1 8" id="KW-0444">Lipid biosynthesis</keyword>
<evidence type="ECO:0000256" key="2">
    <source>
        <dbReference type="ARBA" id="ARBA00022679"/>
    </source>
</evidence>
<dbReference type="RefSeq" id="WP_055732356.1">
    <property type="nucleotide sequence ID" value="NZ_BMDY01000005.1"/>
</dbReference>
<keyword evidence="2 8" id="KW-0808">Transferase</keyword>
<evidence type="ECO:0000256" key="1">
    <source>
        <dbReference type="ARBA" id="ARBA00022516"/>
    </source>
</evidence>
<dbReference type="InterPro" id="IPR004568">
    <property type="entry name" value="Ppantetheine-prot_Trfase_dom"/>
</dbReference>
<keyword evidence="8" id="KW-0963">Cytoplasm</keyword>
<dbReference type="Proteomes" id="UP000651977">
    <property type="component" value="Unassembled WGS sequence"/>
</dbReference>
<dbReference type="EMBL" id="BMDY01000005">
    <property type="protein sequence ID" value="GGA99529.1"/>
    <property type="molecule type" value="Genomic_DNA"/>
</dbReference>
<dbReference type="Gene3D" id="3.90.470.20">
    <property type="entry name" value="4'-phosphopantetheinyl transferase domain"/>
    <property type="match status" value="1"/>
</dbReference>
<accession>A0ABQ1HYJ3</accession>
<organism evidence="10 11">
    <name type="scientific">Agarivorans gilvus</name>
    <dbReference type="NCBI Taxonomy" id="680279"/>
    <lineage>
        <taxon>Bacteria</taxon>
        <taxon>Pseudomonadati</taxon>
        <taxon>Pseudomonadota</taxon>
        <taxon>Gammaproteobacteria</taxon>
        <taxon>Alteromonadales</taxon>
        <taxon>Alteromonadaceae</taxon>
        <taxon>Agarivorans</taxon>
    </lineage>
</organism>
<comment type="cofactor">
    <cofactor evidence="8">
        <name>Mg(2+)</name>
        <dbReference type="ChEBI" id="CHEBI:18420"/>
    </cofactor>
</comment>
<reference evidence="11" key="1">
    <citation type="journal article" date="2019" name="Int. J. Syst. Evol. Microbiol.">
        <title>The Global Catalogue of Microorganisms (GCM) 10K type strain sequencing project: providing services to taxonomists for standard genome sequencing and annotation.</title>
        <authorList>
            <consortium name="The Broad Institute Genomics Platform"/>
            <consortium name="The Broad Institute Genome Sequencing Center for Infectious Disease"/>
            <person name="Wu L."/>
            <person name="Ma J."/>
        </authorList>
    </citation>
    <scope>NUCLEOTIDE SEQUENCE [LARGE SCALE GENOMIC DNA]</scope>
    <source>
        <strain evidence="11">CGMCC 1.10131</strain>
    </source>
</reference>
<dbReference type="SUPFAM" id="SSF56214">
    <property type="entry name" value="4'-phosphopantetheinyl transferase"/>
    <property type="match status" value="1"/>
</dbReference>
<evidence type="ECO:0000313" key="10">
    <source>
        <dbReference type="EMBL" id="GGA99529.1"/>
    </source>
</evidence>
<feature type="binding site" evidence="8">
    <location>
        <position position="56"/>
    </location>
    <ligand>
        <name>Mg(2+)</name>
        <dbReference type="ChEBI" id="CHEBI:18420"/>
    </ligand>
</feature>
<evidence type="ECO:0000256" key="5">
    <source>
        <dbReference type="ARBA" id="ARBA00022842"/>
    </source>
</evidence>
<dbReference type="EC" id="2.7.8.7" evidence="8"/>
<comment type="function">
    <text evidence="8">Transfers the 4'-phosphopantetheine moiety from coenzyme A to a Ser of acyl-carrier-protein.</text>
</comment>
<dbReference type="InterPro" id="IPR008278">
    <property type="entry name" value="4-PPantetheinyl_Trfase_dom"/>
</dbReference>
<comment type="catalytic activity">
    <reaction evidence="8">
        <text>apo-[ACP] + CoA = holo-[ACP] + adenosine 3',5'-bisphosphate + H(+)</text>
        <dbReference type="Rhea" id="RHEA:12068"/>
        <dbReference type="Rhea" id="RHEA-COMP:9685"/>
        <dbReference type="Rhea" id="RHEA-COMP:9690"/>
        <dbReference type="ChEBI" id="CHEBI:15378"/>
        <dbReference type="ChEBI" id="CHEBI:29999"/>
        <dbReference type="ChEBI" id="CHEBI:57287"/>
        <dbReference type="ChEBI" id="CHEBI:58343"/>
        <dbReference type="ChEBI" id="CHEBI:64479"/>
        <dbReference type="EC" id="2.7.8.7"/>
    </reaction>
</comment>
<keyword evidence="4 8" id="KW-0276">Fatty acid metabolism</keyword>
<dbReference type="NCBIfam" id="TIGR00556">
    <property type="entry name" value="pantethn_trn"/>
    <property type="match status" value="1"/>
</dbReference>
<dbReference type="Pfam" id="PF01648">
    <property type="entry name" value="ACPS"/>
    <property type="match status" value="1"/>
</dbReference>
<dbReference type="NCBIfam" id="TIGR00516">
    <property type="entry name" value="acpS"/>
    <property type="match status" value="1"/>
</dbReference>
<evidence type="ECO:0000256" key="6">
    <source>
        <dbReference type="ARBA" id="ARBA00023098"/>
    </source>
</evidence>
<comment type="similarity">
    <text evidence="8">Belongs to the P-Pant transferase superfamily. AcpS family.</text>
</comment>
<keyword evidence="7 8" id="KW-0275">Fatty acid biosynthesis</keyword>
<evidence type="ECO:0000259" key="9">
    <source>
        <dbReference type="Pfam" id="PF01648"/>
    </source>
</evidence>
<sequence>MAIVGLGTDIIQLSRISSSRQMQALAKRVLTVAELQRFENMAEPARFLAKRFAAKEAAAKALGTGIAKGIGFQQIEIGNNEQGKPELVFSGAALALAQQLGVKNQFISISDEREYAVATVILER</sequence>
<feature type="binding site" evidence="8">
    <location>
        <position position="9"/>
    </location>
    <ligand>
        <name>Mg(2+)</name>
        <dbReference type="ChEBI" id="CHEBI:18420"/>
    </ligand>
</feature>